<dbReference type="RefSeq" id="WP_066544091.1">
    <property type="nucleotide sequence ID" value="NZ_MASJ01000007.1"/>
</dbReference>
<dbReference type="Pfam" id="PF00122">
    <property type="entry name" value="E1-E2_ATPase"/>
    <property type="match status" value="1"/>
</dbReference>
<dbReference type="SUPFAM" id="SSF56784">
    <property type="entry name" value="HAD-like"/>
    <property type="match status" value="1"/>
</dbReference>
<evidence type="ECO:0000256" key="10">
    <source>
        <dbReference type="ARBA" id="ARBA00022967"/>
    </source>
</evidence>
<accession>A0A1C0YIB0</accession>
<dbReference type="GO" id="GO:0016887">
    <property type="term" value="F:ATP hydrolysis activity"/>
    <property type="evidence" value="ECO:0007669"/>
    <property type="project" value="InterPro"/>
</dbReference>
<dbReference type="InterPro" id="IPR001757">
    <property type="entry name" value="P_typ_ATPase"/>
</dbReference>
<dbReference type="AlphaFoldDB" id="A0A1C0YIB0"/>
<dbReference type="OrthoDB" id="9766480at2"/>
<dbReference type="GO" id="GO:0005886">
    <property type="term" value="C:plasma membrane"/>
    <property type="evidence" value="ECO:0007669"/>
    <property type="project" value="UniProtKB-SubCell"/>
</dbReference>
<dbReference type="FunFam" id="2.70.150.10:FF:000002">
    <property type="entry name" value="Copper-transporting ATPase 1, putative"/>
    <property type="match status" value="1"/>
</dbReference>
<dbReference type="Gene3D" id="3.40.1110.10">
    <property type="entry name" value="Calcium-transporting ATPase, cytoplasmic domain N"/>
    <property type="match status" value="1"/>
</dbReference>
<evidence type="ECO:0000256" key="7">
    <source>
        <dbReference type="ARBA" id="ARBA00022741"/>
    </source>
</evidence>
<keyword evidence="11 14" id="KW-1133">Transmembrane helix</keyword>
<reference evidence="16 17" key="1">
    <citation type="submission" date="2016-07" db="EMBL/GenBank/DDBJ databases">
        <title>Caryophanon tenue genome sequencing.</title>
        <authorList>
            <person name="Verma A."/>
            <person name="Pal Y."/>
            <person name="Krishnamurthi S."/>
        </authorList>
    </citation>
    <scope>NUCLEOTIDE SEQUENCE [LARGE SCALE GENOMIC DNA]</scope>
    <source>
        <strain evidence="16 17">DSM 14152</strain>
    </source>
</reference>
<dbReference type="SUPFAM" id="SSF81653">
    <property type="entry name" value="Calcium ATPase, transduction domain A"/>
    <property type="match status" value="1"/>
</dbReference>
<comment type="subcellular location">
    <subcellularLocation>
        <location evidence="1">Cell membrane</location>
        <topology evidence="1">Multi-pass membrane protein</topology>
    </subcellularLocation>
</comment>
<dbReference type="GO" id="GO:0005524">
    <property type="term" value="F:ATP binding"/>
    <property type="evidence" value="ECO:0007669"/>
    <property type="project" value="UniProtKB-UniRule"/>
</dbReference>
<dbReference type="InterPro" id="IPR036412">
    <property type="entry name" value="HAD-like_sf"/>
</dbReference>
<dbReference type="InterPro" id="IPR059000">
    <property type="entry name" value="ATPase_P-type_domA"/>
</dbReference>
<evidence type="ECO:0000256" key="9">
    <source>
        <dbReference type="ARBA" id="ARBA00022842"/>
    </source>
</evidence>
<dbReference type="InterPro" id="IPR008250">
    <property type="entry name" value="ATPase_P-typ_transduc_dom_A_sf"/>
</dbReference>
<dbReference type="InterPro" id="IPR023214">
    <property type="entry name" value="HAD_sf"/>
</dbReference>
<dbReference type="PROSITE" id="PS00154">
    <property type="entry name" value="ATPASE_E1_E2"/>
    <property type="match status" value="1"/>
</dbReference>
<dbReference type="STRING" id="33978.A6M13_11975"/>
<proteinExistence type="inferred from homology"/>
<keyword evidence="10" id="KW-1278">Translocase</keyword>
<dbReference type="NCBIfam" id="TIGR01494">
    <property type="entry name" value="ATPase_P-type"/>
    <property type="match status" value="1"/>
</dbReference>
<evidence type="ECO:0000256" key="3">
    <source>
        <dbReference type="ARBA" id="ARBA00022448"/>
    </source>
</evidence>
<dbReference type="SFLD" id="SFLDF00027">
    <property type="entry name" value="p-type_atpase"/>
    <property type="match status" value="1"/>
</dbReference>
<dbReference type="PRINTS" id="PR00120">
    <property type="entry name" value="HATPASE"/>
</dbReference>
<feature type="transmembrane region" description="Helical" evidence="14">
    <location>
        <begin position="251"/>
        <end position="272"/>
    </location>
</feature>
<dbReference type="InterPro" id="IPR018303">
    <property type="entry name" value="ATPase_P-typ_P_site"/>
</dbReference>
<dbReference type="Gene3D" id="3.40.50.1000">
    <property type="entry name" value="HAD superfamily/HAD-like"/>
    <property type="match status" value="1"/>
</dbReference>
<sequence>MAANIEKKTQHALVENVKAYGELLLAIIVGILILFAWRMDIVGLETAAIMTYITAFLLGGFTKAKSGILESIRERKLNIEILMVLAAIGACITGYWTEGAILIFIFAISGALETLISAKSKKELTSLLELQPQEAALVRGGFAPIMMPIDELKIGDHILVKPGERIPVDGTLFKGSASVDESALSGESIPVHKEAGDDVFAGTLNMHTAITVVVTKEAQHTVFQQILQLMEQAKENKAPVQQLLEKFEQRYVQIVLTVVGLMIFLPIVLFSWSFETSFYRAMILLVVASPGALVASIMPATLSAITAGAKQGILFKGGSHFEHLAKVERVVFDKTGTLTMSAPKVVDVVVASHVQKDDTLRLLGAIESKSNHPLAQALVKQLSITYTLTYEELFVEDLPGQGLRATTNEHTYLVGNESFVGEQLAHAFLQQHAIDTSGKSFVFLKDEQQILAAASLQDPIRPEAQQAIEQLKALKLTPVMLTGDNELAAKSVATALQIPEYEANCLPETKASYVQQHKHIAMVGDGINDAPALALADVGIAMGKGTAIALETAQVALMENDLRKVAQAVLLSRKLQTVIYQNVAFSLVVVVLLILTNYLQIINLPIGILLHEASILAVVLNGLRLLRRS</sequence>
<comment type="caution">
    <text evidence="16">The sequence shown here is derived from an EMBL/GenBank/DDBJ whole genome shotgun (WGS) entry which is preliminary data.</text>
</comment>
<evidence type="ECO:0000256" key="11">
    <source>
        <dbReference type="ARBA" id="ARBA00022989"/>
    </source>
</evidence>
<keyword evidence="14" id="KW-1003">Cell membrane</keyword>
<name>A0A1C0YIB0_9BACL</name>
<evidence type="ECO:0000256" key="1">
    <source>
        <dbReference type="ARBA" id="ARBA00004651"/>
    </source>
</evidence>
<feature type="transmembrane region" description="Helical" evidence="14">
    <location>
        <begin position="101"/>
        <end position="118"/>
    </location>
</feature>
<dbReference type="InterPro" id="IPR023298">
    <property type="entry name" value="ATPase_P-typ_TM_dom_sf"/>
</dbReference>
<feature type="transmembrane region" description="Helical" evidence="14">
    <location>
        <begin position="77"/>
        <end position="95"/>
    </location>
</feature>
<feature type="transmembrane region" description="Helical" evidence="14">
    <location>
        <begin position="20"/>
        <end position="37"/>
    </location>
</feature>
<keyword evidence="5 14" id="KW-0812">Transmembrane</keyword>
<dbReference type="InterPro" id="IPR051949">
    <property type="entry name" value="Cation_Transport_ATPase"/>
</dbReference>
<evidence type="ECO:0000256" key="12">
    <source>
        <dbReference type="ARBA" id="ARBA00023065"/>
    </source>
</evidence>
<evidence type="ECO:0000256" key="8">
    <source>
        <dbReference type="ARBA" id="ARBA00022840"/>
    </source>
</evidence>
<keyword evidence="6 14" id="KW-0479">Metal-binding</keyword>
<dbReference type="GO" id="GO:0019829">
    <property type="term" value="F:ATPase-coupled monoatomic cation transmembrane transporter activity"/>
    <property type="evidence" value="ECO:0007669"/>
    <property type="project" value="InterPro"/>
</dbReference>
<dbReference type="Gene3D" id="2.70.150.10">
    <property type="entry name" value="Calcium-transporting ATPase, cytoplasmic transduction domain A"/>
    <property type="match status" value="1"/>
</dbReference>
<dbReference type="Proteomes" id="UP000093199">
    <property type="component" value="Unassembled WGS sequence"/>
</dbReference>
<evidence type="ECO:0000313" key="17">
    <source>
        <dbReference type="Proteomes" id="UP000093199"/>
    </source>
</evidence>
<dbReference type="GO" id="GO:0046872">
    <property type="term" value="F:metal ion binding"/>
    <property type="evidence" value="ECO:0007669"/>
    <property type="project" value="UniProtKB-KW"/>
</dbReference>
<keyword evidence="17" id="KW-1185">Reference proteome</keyword>
<keyword evidence="12" id="KW-0406">Ion transport</keyword>
<organism evidence="16 17">
    <name type="scientific">Caryophanon tenue</name>
    <dbReference type="NCBI Taxonomy" id="33978"/>
    <lineage>
        <taxon>Bacteria</taxon>
        <taxon>Bacillati</taxon>
        <taxon>Bacillota</taxon>
        <taxon>Bacilli</taxon>
        <taxon>Bacillales</taxon>
        <taxon>Caryophanaceae</taxon>
        <taxon>Caryophanon</taxon>
    </lineage>
</organism>
<evidence type="ECO:0000256" key="14">
    <source>
        <dbReference type="RuleBase" id="RU362081"/>
    </source>
</evidence>
<protein>
    <submittedName>
        <fullName evidence="16">ATPase</fullName>
    </submittedName>
</protein>
<dbReference type="InterPro" id="IPR044492">
    <property type="entry name" value="P_typ_ATPase_HD_dom"/>
</dbReference>
<dbReference type="EMBL" id="MASJ01000007">
    <property type="protein sequence ID" value="OCS86910.1"/>
    <property type="molecule type" value="Genomic_DNA"/>
</dbReference>
<keyword evidence="9" id="KW-0460">Magnesium</keyword>
<feature type="transmembrane region" description="Helical" evidence="14">
    <location>
        <begin position="278"/>
        <end position="302"/>
    </location>
</feature>
<evidence type="ECO:0000259" key="15">
    <source>
        <dbReference type="Pfam" id="PF00122"/>
    </source>
</evidence>
<keyword evidence="4" id="KW-0597">Phosphoprotein</keyword>
<keyword evidence="8 14" id="KW-0067">ATP-binding</keyword>
<evidence type="ECO:0000256" key="4">
    <source>
        <dbReference type="ARBA" id="ARBA00022553"/>
    </source>
</evidence>
<feature type="domain" description="P-type ATPase A" evidence="15">
    <location>
        <begin position="129"/>
        <end position="231"/>
    </location>
</feature>
<dbReference type="InterPro" id="IPR027256">
    <property type="entry name" value="P-typ_ATPase_IB"/>
</dbReference>
<evidence type="ECO:0000256" key="5">
    <source>
        <dbReference type="ARBA" id="ARBA00022692"/>
    </source>
</evidence>
<evidence type="ECO:0000256" key="6">
    <source>
        <dbReference type="ARBA" id="ARBA00022723"/>
    </source>
</evidence>
<evidence type="ECO:0000313" key="16">
    <source>
        <dbReference type="EMBL" id="OCS86910.1"/>
    </source>
</evidence>
<dbReference type="PANTHER" id="PTHR43079">
    <property type="entry name" value="PROBABLE CADMIUM/ZINC-TRANSPORTING ATPASE HMA1"/>
    <property type="match status" value="1"/>
</dbReference>
<dbReference type="PRINTS" id="PR00119">
    <property type="entry name" value="CATATPASE"/>
</dbReference>
<keyword evidence="7 14" id="KW-0547">Nucleotide-binding</keyword>
<gene>
    <name evidence="16" type="ORF">A6M13_11975</name>
</gene>
<evidence type="ECO:0000256" key="13">
    <source>
        <dbReference type="ARBA" id="ARBA00023136"/>
    </source>
</evidence>
<dbReference type="InterPro" id="IPR023299">
    <property type="entry name" value="ATPase_P-typ_cyto_dom_N"/>
</dbReference>
<dbReference type="NCBIfam" id="TIGR01525">
    <property type="entry name" value="ATPase-IB_hvy"/>
    <property type="match status" value="1"/>
</dbReference>
<dbReference type="Pfam" id="PF00702">
    <property type="entry name" value="Hydrolase"/>
    <property type="match status" value="1"/>
</dbReference>
<feature type="transmembrane region" description="Helical" evidence="14">
    <location>
        <begin position="608"/>
        <end position="626"/>
    </location>
</feature>
<keyword evidence="13 14" id="KW-0472">Membrane</keyword>
<dbReference type="SFLD" id="SFLDS00003">
    <property type="entry name" value="Haloacid_Dehalogenase"/>
    <property type="match status" value="1"/>
</dbReference>
<feature type="transmembrane region" description="Helical" evidence="14">
    <location>
        <begin position="583"/>
        <end position="602"/>
    </location>
</feature>
<feature type="transmembrane region" description="Helical" evidence="14">
    <location>
        <begin position="43"/>
        <end position="61"/>
    </location>
</feature>
<dbReference type="SUPFAM" id="SSF81665">
    <property type="entry name" value="Calcium ATPase, transmembrane domain M"/>
    <property type="match status" value="1"/>
</dbReference>
<dbReference type="PANTHER" id="PTHR43079:SF1">
    <property type="entry name" value="CADMIUM_ZINC-TRANSPORTING ATPASE HMA1, CHLOROPLASTIC-RELATED"/>
    <property type="match status" value="1"/>
</dbReference>
<comment type="similarity">
    <text evidence="2 14">Belongs to the cation transport ATPase (P-type) (TC 3.A.3) family. Type IB subfamily.</text>
</comment>
<evidence type="ECO:0000256" key="2">
    <source>
        <dbReference type="ARBA" id="ARBA00006024"/>
    </source>
</evidence>
<keyword evidence="3" id="KW-0813">Transport</keyword>
<dbReference type="SFLD" id="SFLDG00002">
    <property type="entry name" value="C1.7:_P-type_atpase_like"/>
    <property type="match status" value="1"/>
</dbReference>